<keyword evidence="5 7" id="KW-1133">Transmembrane helix</keyword>
<evidence type="ECO:0000256" key="3">
    <source>
        <dbReference type="ARBA" id="ARBA00022475"/>
    </source>
</evidence>
<evidence type="ECO:0000256" key="1">
    <source>
        <dbReference type="ARBA" id="ARBA00004651"/>
    </source>
</evidence>
<evidence type="ECO:0000259" key="8">
    <source>
        <dbReference type="PROSITE" id="PS50928"/>
    </source>
</evidence>
<evidence type="ECO:0000256" key="7">
    <source>
        <dbReference type="RuleBase" id="RU363032"/>
    </source>
</evidence>
<dbReference type="InterPro" id="IPR000515">
    <property type="entry name" value="MetI-like"/>
</dbReference>
<feature type="transmembrane region" description="Helical" evidence="7">
    <location>
        <begin position="245"/>
        <end position="263"/>
    </location>
</feature>
<accession>A0A2G8T8T1</accession>
<dbReference type="Gene3D" id="1.10.3720.10">
    <property type="entry name" value="MetI-like"/>
    <property type="match status" value="1"/>
</dbReference>
<feature type="domain" description="ABC transmembrane type-1" evidence="8">
    <location>
        <begin position="75"/>
        <end position="264"/>
    </location>
</feature>
<organism evidence="9 10">
    <name type="scientific">Massilia eurypsychrophila</name>
    <dbReference type="NCBI Taxonomy" id="1485217"/>
    <lineage>
        <taxon>Bacteria</taxon>
        <taxon>Pseudomonadati</taxon>
        <taxon>Pseudomonadota</taxon>
        <taxon>Betaproteobacteria</taxon>
        <taxon>Burkholderiales</taxon>
        <taxon>Oxalobacteraceae</taxon>
        <taxon>Telluria group</taxon>
        <taxon>Massilia</taxon>
    </lineage>
</organism>
<evidence type="ECO:0000256" key="2">
    <source>
        <dbReference type="ARBA" id="ARBA00022448"/>
    </source>
</evidence>
<dbReference type="InterPro" id="IPR035906">
    <property type="entry name" value="MetI-like_sf"/>
</dbReference>
<feature type="transmembrane region" description="Helical" evidence="7">
    <location>
        <begin position="79"/>
        <end position="98"/>
    </location>
</feature>
<dbReference type="GO" id="GO:0055085">
    <property type="term" value="P:transmembrane transport"/>
    <property type="evidence" value="ECO:0007669"/>
    <property type="project" value="InterPro"/>
</dbReference>
<dbReference type="CDD" id="cd06261">
    <property type="entry name" value="TM_PBP2"/>
    <property type="match status" value="1"/>
</dbReference>
<dbReference type="RefSeq" id="WP_099793002.1">
    <property type="nucleotide sequence ID" value="NZ_JBHLYV010000090.1"/>
</dbReference>
<dbReference type="Pfam" id="PF00528">
    <property type="entry name" value="BPD_transp_1"/>
    <property type="match status" value="1"/>
</dbReference>
<feature type="transmembrane region" description="Helical" evidence="7">
    <location>
        <begin position="12"/>
        <end position="34"/>
    </location>
</feature>
<reference evidence="9 10" key="1">
    <citation type="submission" date="2017-10" db="EMBL/GenBank/DDBJ databases">
        <title>Massilia psychrophilum sp. nov., a novel purple-pigmented bacterium isolated from Tianshan glacier, Xinjiang Municipality, China.</title>
        <authorList>
            <person name="Wang H."/>
        </authorList>
    </citation>
    <scope>NUCLEOTIDE SEQUENCE [LARGE SCALE GENOMIC DNA]</scope>
    <source>
        <strain evidence="9 10">JCM 30074</strain>
    </source>
</reference>
<feature type="transmembrane region" description="Helical" evidence="7">
    <location>
        <begin position="143"/>
        <end position="164"/>
    </location>
</feature>
<dbReference type="GO" id="GO:0005886">
    <property type="term" value="C:plasma membrane"/>
    <property type="evidence" value="ECO:0007669"/>
    <property type="project" value="UniProtKB-SubCell"/>
</dbReference>
<dbReference type="PANTHER" id="PTHR43744:SF3">
    <property type="entry name" value="LACTOSE TRANSPORT SYSTEM PERMEASE PROTEIN LACG"/>
    <property type="match status" value="1"/>
</dbReference>
<evidence type="ECO:0000313" key="9">
    <source>
        <dbReference type="EMBL" id="PIL42465.1"/>
    </source>
</evidence>
<dbReference type="EMBL" id="PDOC01000026">
    <property type="protein sequence ID" value="PIL42465.1"/>
    <property type="molecule type" value="Genomic_DNA"/>
</dbReference>
<keyword evidence="10" id="KW-1185">Reference proteome</keyword>
<protein>
    <submittedName>
        <fullName evidence="9">Sugar ABC transporter permease</fullName>
    </submittedName>
</protein>
<evidence type="ECO:0000256" key="6">
    <source>
        <dbReference type="ARBA" id="ARBA00023136"/>
    </source>
</evidence>
<dbReference type="OrthoDB" id="369039at2"/>
<proteinExistence type="inferred from homology"/>
<comment type="subcellular location">
    <subcellularLocation>
        <location evidence="1 7">Cell membrane</location>
        <topology evidence="1 7">Multi-pass membrane protein</topology>
    </subcellularLocation>
</comment>
<keyword evidence="4 7" id="KW-0812">Transmembrane</keyword>
<gene>
    <name evidence="9" type="ORF">CR105_24125</name>
</gene>
<dbReference type="AlphaFoldDB" id="A0A2G8T8T1"/>
<sequence>MATFKQTAAAGAALRYLALAAVTLLTIGPFLWLLSTSLKPAADNIFAYPPQWMPSAPTLENYRRVFEAQPFLLYLKNSLIVAALSVFCNLLFSSLAAYPLARMQFRGKGLIFGVLLASMMVPFQLLMIPVYQLAIWLGLQNSYLGLVLPHACTAFGIFFMRQAFSTLPMALEESALMEGVSRLQIWRYVLLPLVKPSLATLAVFSFIAVWGDFLWPLIIIDQPHLFTLPLGVNRLSSTFSLDWRLVAAGAVFSVLPILLFFGFTQQYFIEGALKGAVKQ</sequence>
<dbReference type="Proteomes" id="UP000230390">
    <property type="component" value="Unassembled WGS sequence"/>
</dbReference>
<dbReference type="SUPFAM" id="SSF161098">
    <property type="entry name" value="MetI-like"/>
    <property type="match status" value="1"/>
</dbReference>
<feature type="transmembrane region" description="Helical" evidence="7">
    <location>
        <begin position="110"/>
        <end position="131"/>
    </location>
</feature>
<evidence type="ECO:0000313" key="10">
    <source>
        <dbReference type="Proteomes" id="UP000230390"/>
    </source>
</evidence>
<comment type="caution">
    <text evidence="9">The sequence shown here is derived from an EMBL/GenBank/DDBJ whole genome shotgun (WGS) entry which is preliminary data.</text>
</comment>
<keyword evidence="6 7" id="KW-0472">Membrane</keyword>
<name>A0A2G8T8T1_9BURK</name>
<comment type="similarity">
    <text evidence="7">Belongs to the binding-protein-dependent transport system permease family.</text>
</comment>
<keyword evidence="3" id="KW-1003">Cell membrane</keyword>
<evidence type="ECO:0000256" key="5">
    <source>
        <dbReference type="ARBA" id="ARBA00022989"/>
    </source>
</evidence>
<evidence type="ECO:0000256" key="4">
    <source>
        <dbReference type="ARBA" id="ARBA00022692"/>
    </source>
</evidence>
<dbReference type="PANTHER" id="PTHR43744">
    <property type="entry name" value="ABC TRANSPORTER PERMEASE PROTEIN MG189-RELATED-RELATED"/>
    <property type="match status" value="1"/>
</dbReference>
<keyword evidence="2 7" id="KW-0813">Transport</keyword>
<dbReference type="PROSITE" id="PS50928">
    <property type="entry name" value="ABC_TM1"/>
    <property type="match status" value="1"/>
</dbReference>